<dbReference type="RefSeq" id="WP_270160111.1">
    <property type="nucleotide sequence ID" value="NZ_CP089391.1"/>
</dbReference>
<accession>A0ABY7MF37</accession>
<evidence type="ECO:0000256" key="1">
    <source>
        <dbReference type="SAM" id="SignalP"/>
    </source>
</evidence>
<sequence>MRALHRIRSEQMRSAWFFLLATWIATAPAQAGGPYPAVPPEIGVAPFIGPTWDAYRCAEGPVYNFYHGAYYGEEPPALYRGYAYRPYYRYSAYRRLPRKYLCVTD</sequence>
<proteinExistence type="predicted"/>
<keyword evidence="3" id="KW-1185">Reference proteome</keyword>
<evidence type="ECO:0000313" key="3">
    <source>
        <dbReference type="Proteomes" id="UP001179614"/>
    </source>
</evidence>
<feature type="chain" id="PRO_5045072066" evidence="1">
    <location>
        <begin position="32"/>
        <end position="105"/>
    </location>
</feature>
<dbReference type="EMBL" id="CP089391">
    <property type="protein sequence ID" value="WBL75287.1"/>
    <property type="molecule type" value="Genomic_DNA"/>
</dbReference>
<organism evidence="2 3">
    <name type="scientific">Bradyrhizobium xenonodulans</name>
    <dbReference type="NCBI Taxonomy" id="2736875"/>
    <lineage>
        <taxon>Bacteria</taxon>
        <taxon>Pseudomonadati</taxon>
        <taxon>Pseudomonadota</taxon>
        <taxon>Alphaproteobacteria</taxon>
        <taxon>Hyphomicrobiales</taxon>
        <taxon>Nitrobacteraceae</taxon>
        <taxon>Bradyrhizobium</taxon>
    </lineage>
</organism>
<feature type="signal peptide" evidence="1">
    <location>
        <begin position="1"/>
        <end position="31"/>
    </location>
</feature>
<name>A0ABY7MF37_9BRAD</name>
<keyword evidence="1" id="KW-0732">Signal</keyword>
<reference evidence="2" key="1">
    <citation type="submission" date="2021-12" db="EMBL/GenBank/DDBJ databases">
        <title>Bradyrhizobium xenonodulans sp. nov.</title>
        <authorList>
            <person name="Claassens R."/>
            <person name="Venter S.N."/>
            <person name="Beukes C.W."/>
            <person name="Stepkowski T."/>
            <person name="Steenkamp E.T."/>
        </authorList>
    </citation>
    <scope>NUCLEOTIDE SEQUENCE</scope>
    <source>
        <strain evidence="2">14AB</strain>
    </source>
</reference>
<gene>
    <name evidence="2" type="ORF">I3J27_19760</name>
</gene>
<protein>
    <submittedName>
        <fullName evidence="2">Uncharacterized protein</fullName>
    </submittedName>
</protein>
<evidence type="ECO:0000313" key="2">
    <source>
        <dbReference type="EMBL" id="WBL75287.1"/>
    </source>
</evidence>
<dbReference type="Proteomes" id="UP001179614">
    <property type="component" value="Chromosome"/>
</dbReference>